<dbReference type="NCBIfam" id="TIGR02937">
    <property type="entry name" value="sigma70-ECF"/>
    <property type="match status" value="1"/>
</dbReference>
<dbReference type="InterPro" id="IPR013249">
    <property type="entry name" value="RNA_pol_sigma70_r4_t2"/>
</dbReference>
<dbReference type="GO" id="GO:0006352">
    <property type="term" value="P:DNA-templated transcription initiation"/>
    <property type="evidence" value="ECO:0007669"/>
    <property type="project" value="InterPro"/>
</dbReference>
<dbReference type="InterPro" id="IPR014284">
    <property type="entry name" value="RNA_pol_sigma-70_dom"/>
</dbReference>
<reference evidence="3 4" key="1">
    <citation type="submission" date="2019-05" db="EMBL/GenBank/DDBJ databases">
        <title>Genomic analysis of Lentibacillus sp. NKC220-2.</title>
        <authorList>
            <person name="Oh Y.J."/>
        </authorList>
    </citation>
    <scope>NUCLEOTIDE SEQUENCE [LARGE SCALE GENOMIC DNA]</scope>
    <source>
        <strain evidence="3 4">NKC220-2</strain>
    </source>
</reference>
<dbReference type="RefSeq" id="WP_129678481.1">
    <property type="nucleotide sequence ID" value="NZ_VCIA01000002.1"/>
</dbReference>
<dbReference type="InterPro" id="IPR013324">
    <property type="entry name" value="RNA_pol_sigma_r3/r4-like"/>
</dbReference>
<sequence length="205" mass="24055">MKENDERCHEKCLAFRQNHPEFFQQPIIQSFLQDETHYKLVKRAICSPTQQNMKQVNEAFQTFYKHVKTLTYLSNVIHYNAMNFDKAKKKHRYRETLTLDQPLHEENDGATHKDMLYQSSPDIADMIACETVTDCVEDPQLYQAIETLTPKQKSILTHKYVHGVQNNNIADLFNDSPQNVSKLHRKALQKLENHLKKEQDGHDNS</sequence>
<feature type="domain" description="RNA polymerase sigma factor 70 region 4 type 2" evidence="1">
    <location>
        <begin position="140"/>
        <end position="191"/>
    </location>
</feature>
<dbReference type="EMBL" id="VCIA01000002">
    <property type="protein sequence ID" value="TMN18799.1"/>
    <property type="molecule type" value="Genomic_DNA"/>
</dbReference>
<accession>A0A5S3QFI9</accession>
<gene>
    <name evidence="2" type="ORF">FFL34_17760</name>
    <name evidence="3" type="ORF">FFL34_17925</name>
</gene>
<evidence type="ECO:0000259" key="1">
    <source>
        <dbReference type="Pfam" id="PF08281"/>
    </source>
</evidence>
<dbReference type="GO" id="GO:0003677">
    <property type="term" value="F:DNA binding"/>
    <property type="evidence" value="ECO:0007669"/>
    <property type="project" value="InterPro"/>
</dbReference>
<evidence type="ECO:0000313" key="3">
    <source>
        <dbReference type="EMBL" id="TMN18827.1"/>
    </source>
</evidence>
<dbReference type="EMBL" id="VCIA01000002">
    <property type="protein sequence ID" value="TMN18827.1"/>
    <property type="molecule type" value="Genomic_DNA"/>
</dbReference>
<proteinExistence type="predicted"/>
<protein>
    <submittedName>
        <fullName evidence="3">Sigma-70 family RNA polymerase sigma factor</fullName>
    </submittedName>
</protein>
<name>A0A5S3QFI9_9BACI</name>
<dbReference type="Proteomes" id="UP000306980">
    <property type="component" value="Unassembled WGS sequence"/>
</dbReference>
<dbReference type="GO" id="GO:0016987">
    <property type="term" value="F:sigma factor activity"/>
    <property type="evidence" value="ECO:0007669"/>
    <property type="project" value="InterPro"/>
</dbReference>
<dbReference type="Pfam" id="PF08281">
    <property type="entry name" value="Sigma70_r4_2"/>
    <property type="match status" value="1"/>
</dbReference>
<evidence type="ECO:0000313" key="4">
    <source>
        <dbReference type="Proteomes" id="UP000306980"/>
    </source>
</evidence>
<organism evidence="3 4">
    <name type="scientific">Lentibacillus cibarius</name>
    <dbReference type="NCBI Taxonomy" id="2583219"/>
    <lineage>
        <taxon>Bacteria</taxon>
        <taxon>Bacillati</taxon>
        <taxon>Bacillota</taxon>
        <taxon>Bacilli</taxon>
        <taxon>Bacillales</taxon>
        <taxon>Bacillaceae</taxon>
        <taxon>Lentibacillus</taxon>
    </lineage>
</organism>
<dbReference type="OrthoDB" id="2942336at2"/>
<dbReference type="SUPFAM" id="SSF88659">
    <property type="entry name" value="Sigma3 and sigma4 domains of RNA polymerase sigma factors"/>
    <property type="match status" value="1"/>
</dbReference>
<evidence type="ECO:0000313" key="2">
    <source>
        <dbReference type="EMBL" id="TMN18799.1"/>
    </source>
</evidence>
<dbReference type="AlphaFoldDB" id="A0A5S3QFI9"/>
<dbReference type="Gene3D" id="1.20.140.160">
    <property type="match status" value="1"/>
</dbReference>
<comment type="caution">
    <text evidence="3">The sequence shown here is derived from an EMBL/GenBank/DDBJ whole genome shotgun (WGS) entry which is preliminary data.</text>
</comment>